<dbReference type="PANTHER" id="PTHR43975">
    <property type="entry name" value="ZGC:101858"/>
    <property type="match status" value="1"/>
</dbReference>
<dbReference type="CDD" id="cd05233">
    <property type="entry name" value="SDR_c"/>
    <property type="match status" value="1"/>
</dbReference>
<keyword evidence="3" id="KW-1185">Reference proteome</keyword>
<evidence type="ECO:0000256" key="1">
    <source>
        <dbReference type="ARBA" id="ARBA00006484"/>
    </source>
</evidence>
<dbReference type="PRINTS" id="PR00080">
    <property type="entry name" value="SDRFAMILY"/>
</dbReference>
<proteinExistence type="inferred from homology"/>
<evidence type="ECO:0000313" key="2">
    <source>
        <dbReference type="EMBL" id="TCK67081.1"/>
    </source>
</evidence>
<sequence>MKLQNKIAIVTGASSGIGEETAKLFAKEGATVILTARRLAELERVANEIKQTVPQANLKIIQADITIEDDCKRIVEETVNDFHHIDILVNNAGIADKHMPITKCSTEWWNEVVLVDQTSVFYITKATLNHMKQGTIVNISSIGGVFGSAGISYSAAKSAMLGMTKNIAMQFAGKGIRCNAICPGPTPTPLNTPEKLATFDEFAQQCAKHMNMGIPHTPAIQQAQAILFFASDDSDGITGQVLVVDNGITL</sequence>
<gene>
    <name evidence="2" type="ORF">EV692_1986</name>
</gene>
<comment type="caution">
    <text evidence="2">The sequence shown here is derived from an EMBL/GenBank/DDBJ whole genome shotgun (WGS) entry which is preliminary data.</text>
</comment>
<dbReference type="PROSITE" id="PS00061">
    <property type="entry name" value="ADH_SHORT"/>
    <property type="match status" value="1"/>
</dbReference>
<dbReference type="PRINTS" id="PR00081">
    <property type="entry name" value="GDHRDH"/>
</dbReference>
<protein>
    <submittedName>
        <fullName evidence="2">NAD(P)-dependent dehydrogenase (Short-subunit alcohol dehydrogenase family)</fullName>
    </submittedName>
</protein>
<reference evidence="2 3" key="1">
    <citation type="submission" date="2019-03" db="EMBL/GenBank/DDBJ databases">
        <title>Genomic Encyclopedia of Type Strains, Phase IV (KMG-IV): sequencing the most valuable type-strain genomes for metagenomic binning, comparative biology and taxonomic classification.</title>
        <authorList>
            <person name="Goeker M."/>
        </authorList>
    </citation>
    <scope>NUCLEOTIDE SEQUENCE [LARGE SCALE GENOMIC DNA]</scope>
    <source>
        <strain evidence="2 3">DSM 10053</strain>
    </source>
</reference>
<evidence type="ECO:0000313" key="3">
    <source>
        <dbReference type="Proteomes" id="UP000295496"/>
    </source>
</evidence>
<dbReference type="InterPro" id="IPR020904">
    <property type="entry name" value="Sc_DH/Rdtase_CS"/>
</dbReference>
<dbReference type="PANTHER" id="PTHR43975:SF2">
    <property type="entry name" value="EG:BACR7A4.14 PROTEIN-RELATED"/>
    <property type="match status" value="1"/>
</dbReference>
<dbReference type="Proteomes" id="UP000295496">
    <property type="component" value="Unassembled WGS sequence"/>
</dbReference>
<dbReference type="RefSeq" id="WP_207905255.1">
    <property type="nucleotide sequence ID" value="NZ_LUKL01000002.1"/>
</dbReference>
<dbReference type="FunFam" id="3.40.50.720:FF:000084">
    <property type="entry name" value="Short-chain dehydrogenase reductase"/>
    <property type="match status" value="1"/>
</dbReference>
<dbReference type="Gene3D" id="3.40.50.720">
    <property type="entry name" value="NAD(P)-binding Rossmann-like Domain"/>
    <property type="match status" value="1"/>
</dbReference>
<organism evidence="2 3">
    <name type="scientific">Lonepinella koalarum</name>
    <dbReference type="NCBI Taxonomy" id="53417"/>
    <lineage>
        <taxon>Bacteria</taxon>
        <taxon>Pseudomonadati</taxon>
        <taxon>Pseudomonadota</taxon>
        <taxon>Gammaproteobacteria</taxon>
        <taxon>Pasteurellales</taxon>
        <taxon>Pasteurellaceae</taxon>
        <taxon>Lonepinella</taxon>
    </lineage>
</organism>
<dbReference type="Pfam" id="PF13561">
    <property type="entry name" value="adh_short_C2"/>
    <property type="match status" value="1"/>
</dbReference>
<dbReference type="EMBL" id="SMGJ01000007">
    <property type="protein sequence ID" value="TCK67081.1"/>
    <property type="molecule type" value="Genomic_DNA"/>
</dbReference>
<comment type="similarity">
    <text evidence="1">Belongs to the short-chain dehydrogenases/reductases (SDR) family.</text>
</comment>
<dbReference type="AlphaFoldDB" id="A0A4V2PTL9"/>
<accession>A0A4V2PTL9</accession>
<dbReference type="InterPro" id="IPR002347">
    <property type="entry name" value="SDR_fam"/>
</dbReference>
<dbReference type="InterPro" id="IPR036291">
    <property type="entry name" value="NAD(P)-bd_dom_sf"/>
</dbReference>
<name>A0A4V2PTL9_9PAST</name>
<dbReference type="SUPFAM" id="SSF51735">
    <property type="entry name" value="NAD(P)-binding Rossmann-fold domains"/>
    <property type="match status" value="1"/>
</dbReference>